<comment type="caution">
    <text evidence="2">The sequence shown here is derived from an EMBL/GenBank/DDBJ whole genome shotgun (WGS) entry which is preliminary data.</text>
</comment>
<evidence type="ECO:0000313" key="2">
    <source>
        <dbReference type="EMBL" id="KAJ8359476.1"/>
    </source>
</evidence>
<feature type="region of interest" description="Disordered" evidence="1">
    <location>
        <begin position="98"/>
        <end position="121"/>
    </location>
</feature>
<dbReference type="EMBL" id="JAINUF010000005">
    <property type="protein sequence ID" value="KAJ8359476.1"/>
    <property type="molecule type" value="Genomic_DNA"/>
</dbReference>
<protein>
    <submittedName>
        <fullName evidence="2">Uncharacterized protein</fullName>
    </submittedName>
</protein>
<reference evidence="2" key="1">
    <citation type="journal article" date="2023" name="Science">
        <title>Genome structures resolve the early diversification of teleost fishes.</title>
        <authorList>
            <person name="Parey E."/>
            <person name="Louis A."/>
            <person name="Montfort J."/>
            <person name="Bouchez O."/>
            <person name="Roques C."/>
            <person name="Iampietro C."/>
            <person name="Lluch J."/>
            <person name="Castinel A."/>
            <person name="Donnadieu C."/>
            <person name="Desvignes T."/>
            <person name="Floi Bucao C."/>
            <person name="Jouanno E."/>
            <person name="Wen M."/>
            <person name="Mejri S."/>
            <person name="Dirks R."/>
            <person name="Jansen H."/>
            <person name="Henkel C."/>
            <person name="Chen W.J."/>
            <person name="Zahm M."/>
            <person name="Cabau C."/>
            <person name="Klopp C."/>
            <person name="Thompson A.W."/>
            <person name="Robinson-Rechavi M."/>
            <person name="Braasch I."/>
            <person name="Lecointre G."/>
            <person name="Bobe J."/>
            <person name="Postlethwait J.H."/>
            <person name="Berthelot C."/>
            <person name="Roest Crollius H."/>
            <person name="Guiguen Y."/>
        </authorList>
    </citation>
    <scope>NUCLEOTIDE SEQUENCE</scope>
    <source>
        <strain evidence="2">WJC10195</strain>
    </source>
</reference>
<evidence type="ECO:0000313" key="3">
    <source>
        <dbReference type="Proteomes" id="UP001152622"/>
    </source>
</evidence>
<keyword evidence="3" id="KW-1185">Reference proteome</keyword>
<gene>
    <name evidence="2" type="ORF">SKAU_G00160010</name>
</gene>
<sequence>MIHQRKSSVIFASAGGISPEGILDPTFACMREGTISTAWSVGIHFHGDHFRHSRVMGSISMESCVDFTCGSDITSLRNAKEEVEKQQNKVWNVLNRVAGRNQTSHRQHMTSQTKRMTSQPG</sequence>
<feature type="compositionally biased region" description="Polar residues" evidence="1">
    <location>
        <begin position="109"/>
        <end position="121"/>
    </location>
</feature>
<dbReference type="AlphaFoldDB" id="A0A9Q1IYS9"/>
<proteinExistence type="predicted"/>
<organism evidence="2 3">
    <name type="scientific">Synaphobranchus kaupii</name>
    <name type="common">Kaup's arrowtooth eel</name>
    <dbReference type="NCBI Taxonomy" id="118154"/>
    <lineage>
        <taxon>Eukaryota</taxon>
        <taxon>Metazoa</taxon>
        <taxon>Chordata</taxon>
        <taxon>Craniata</taxon>
        <taxon>Vertebrata</taxon>
        <taxon>Euteleostomi</taxon>
        <taxon>Actinopterygii</taxon>
        <taxon>Neopterygii</taxon>
        <taxon>Teleostei</taxon>
        <taxon>Anguilliformes</taxon>
        <taxon>Synaphobranchidae</taxon>
        <taxon>Synaphobranchus</taxon>
    </lineage>
</organism>
<dbReference type="Proteomes" id="UP001152622">
    <property type="component" value="Chromosome 5"/>
</dbReference>
<evidence type="ECO:0000256" key="1">
    <source>
        <dbReference type="SAM" id="MobiDB-lite"/>
    </source>
</evidence>
<accession>A0A9Q1IYS9</accession>
<name>A0A9Q1IYS9_SYNKA</name>